<dbReference type="PANTHER" id="PTHR30126">
    <property type="entry name" value="HTH-TYPE TRANSCRIPTIONAL REGULATOR"/>
    <property type="match status" value="1"/>
</dbReference>
<dbReference type="InterPro" id="IPR000847">
    <property type="entry name" value="LysR_HTH_N"/>
</dbReference>
<dbReference type="PRINTS" id="PR00039">
    <property type="entry name" value="HTHLYSR"/>
</dbReference>
<evidence type="ECO:0000313" key="7">
    <source>
        <dbReference type="Proteomes" id="UP001596990"/>
    </source>
</evidence>
<accession>A0ABW3KZ33</accession>
<keyword evidence="4" id="KW-0804">Transcription</keyword>
<comment type="caution">
    <text evidence="6">The sequence shown here is derived from an EMBL/GenBank/DDBJ whole genome shotgun (WGS) entry which is preliminary data.</text>
</comment>
<organism evidence="6 7">
    <name type="scientific">Thalassobacillus hwangdonensis</name>
    <dbReference type="NCBI Taxonomy" id="546108"/>
    <lineage>
        <taxon>Bacteria</taxon>
        <taxon>Bacillati</taxon>
        <taxon>Bacillota</taxon>
        <taxon>Bacilli</taxon>
        <taxon>Bacillales</taxon>
        <taxon>Bacillaceae</taxon>
        <taxon>Thalassobacillus</taxon>
    </lineage>
</organism>
<dbReference type="Pfam" id="PF03466">
    <property type="entry name" value="LysR_substrate"/>
    <property type="match status" value="1"/>
</dbReference>
<evidence type="ECO:0000256" key="4">
    <source>
        <dbReference type="ARBA" id="ARBA00023163"/>
    </source>
</evidence>
<dbReference type="PANTHER" id="PTHR30126:SF64">
    <property type="entry name" value="HTH-TYPE TRANSCRIPTIONAL REGULATOR CITR"/>
    <property type="match status" value="1"/>
</dbReference>
<dbReference type="Gene3D" id="3.40.190.10">
    <property type="entry name" value="Periplasmic binding protein-like II"/>
    <property type="match status" value="2"/>
</dbReference>
<dbReference type="SUPFAM" id="SSF46785">
    <property type="entry name" value="Winged helix' DNA-binding domain"/>
    <property type="match status" value="1"/>
</dbReference>
<dbReference type="CDD" id="cd05466">
    <property type="entry name" value="PBP2_LTTR_substrate"/>
    <property type="match status" value="1"/>
</dbReference>
<dbReference type="RefSeq" id="WP_386056757.1">
    <property type="nucleotide sequence ID" value="NZ_JBHTKL010000001.1"/>
</dbReference>
<keyword evidence="7" id="KW-1185">Reference proteome</keyword>
<dbReference type="InterPro" id="IPR005119">
    <property type="entry name" value="LysR_subst-bd"/>
</dbReference>
<evidence type="ECO:0000313" key="6">
    <source>
        <dbReference type="EMBL" id="MFD1018336.1"/>
    </source>
</evidence>
<proteinExistence type="inferred from homology"/>
<dbReference type="Pfam" id="PF00126">
    <property type="entry name" value="HTH_1"/>
    <property type="match status" value="1"/>
</dbReference>
<dbReference type="InterPro" id="IPR036388">
    <property type="entry name" value="WH-like_DNA-bd_sf"/>
</dbReference>
<reference evidence="7" key="1">
    <citation type="journal article" date="2019" name="Int. J. Syst. Evol. Microbiol.">
        <title>The Global Catalogue of Microorganisms (GCM) 10K type strain sequencing project: providing services to taxonomists for standard genome sequencing and annotation.</title>
        <authorList>
            <consortium name="The Broad Institute Genomics Platform"/>
            <consortium name="The Broad Institute Genome Sequencing Center for Infectious Disease"/>
            <person name="Wu L."/>
            <person name="Ma J."/>
        </authorList>
    </citation>
    <scope>NUCLEOTIDE SEQUENCE [LARGE SCALE GENOMIC DNA]</scope>
    <source>
        <strain evidence="7">CCUG 56607</strain>
    </source>
</reference>
<keyword evidence="2" id="KW-0805">Transcription regulation</keyword>
<sequence length="292" mass="33504">MDLKLLKTFKLAVEVQNLRKVAEMLYLTQPAVTSQMRQLEKELGAPLFQKQGRNIQPSAFGKQFYPEAVKILCTYHDSIHKMHQLNQGFSESLTVAISPIYAEATFPSILRQFIEQHPHIELTIRVMDSDLIIQQLESGAIDVALSCLPAQNKHIHTELINKEKVTLVRSHDGYDLESAPPIDALDLLQTKLILTDNHPGYWTELKSLLQYHLPHYKMMAVTQSHAVKRFILEDIGVSFLPTSIIRRELMEGRLLEVPVDFISLPFAETYFLAQSLNKKEKTFLDFISKYML</sequence>
<keyword evidence="3" id="KW-0238">DNA-binding</keyword>
<feature type="domain" description="HTH lysR-type" evidence="5">
    <location>
        <begin position="1"/>
        <end position="58"/>
    </location>
</feature>
<gene>
    <name evidence="6" type="ORF">ACFQ2J_03900</name>
</gene>
<protein>
    <submittedName>
        <fullName evidence="6">LysR family transcriptional regulator</fullName>
    </submittedName>
</protein>
<evidence type="ECO:0000259" key="5">
    <source>
        <dbReference type="PROSITE" id="PS50931"/>
    </source>
</evidence>
<name>A0ABW3KZ33_9BACI</name>
<evidence type="ECO:0000256" key="3">
    <source>
        <dbReference type="ARBA" id="ARBA00023125"/>
    </source>
</evidence>
<comment type="similarity">
    <text evidence="1">Belongs to the LysR transcriptional regulatory family.</text>
</comment>
<evidence type="ECO:0000256" key="1">
    <source>
        <dbReference type="ARBA" id="ARBA00009437"/>
    </source>
</evidence>
<dbReference type="Proteomes" id="UP001596990">
    <property type="component" value="Unassembled WGS sequence"/>
</dbReference>
<evidence type="ECO:0000256" key="2">
    <source>
        <dbReference type="ARBA" id="ARBA00023015"/>
    </source>
</evidence>
<dbReference type="InterPro" id="IPR036390">
    <property type="entry name" value="WH_DNA-bd_sf"/>
</dbReference>
<dbReference type="PROSITE" id="PS50931">
    <property type="entry name" value="HTH_LYSR"/>
    <property type="match status" value="1"/>
</dbReference>
<dbReference type="EMBL" id="JBHTKL010000001">
    <property type="protein sequence ID" value="MFD1018336.1"/>
    <property type="molecule type" value="Genomic_DNA"/>
</dbReference>
<dbReference type="SUPFAM" id="SSF53850">
    <property type="entry name" value="Periplasmic binding protein-like II"/>
    <property type="match status" value="1"/>
</dbReference>
<dbReference type="Gene3D" id="1.10.10.10">
    <property type="entry name" value="Winged helix-like DNA-binding domain superfamily/Winged helix DNA-binding domain"/>
    <property type="match status" value="1"/>
</dbReference>